<evidence type="ECO:0000313" key="2">
    <source>
        <dbReference type="Proteomes" id="UP000184267"/>
    </source>
</evidence>
<comment type="caution">
    <text evidence="1">The sequence shown here is derived from an EMBL/GenBank/DDBJ whole genome shotgun (WGS) entry which is preliminary data.</text>
</comment>
<organism evidence="1 2">
    <name type="scientific">Trametes pubescens</name>
    <name type="common">White-rot fungus</name>
    <dbReference type="NCBI Taxonomy" id="154538"/>
    <lineage>
        <taxon>Eukaryota</taxon>
        <taxon>Fungi</taxon>
        <taxon>Dikarya</taxon>
        <taxon>Basidiomycota</taxon>
        <taxon>Agaricomycotina</taxon>
        <taxon>Agaricomycetes</taxon>
        <taxon>Polyporales</taxon>
        <taxon>Polyporaceae</taxon>
        <taxon>Trametes</taxon>
    </lineage>
</organism>
<keyword evidence="2" id="KW-1185">Reference proteome</keyword>
<evidence type="ECO:0000313" key="1">
    <source>
        <dbReference type="EMBL" id="OJT01610.1"/>
    </source>
</evidence>
<dbReference type="AlphaFoldDB" id="A0A1M2V205"/>
<dbReference type="EMBL" id="MNAD01001730">
    <property type="protein sequence ID" value="OJT01610.1"/>
    <property type="molecule type" value="Genomic_DNA"/>
</dbReference>
<sequence>MPHPEYDFDQQYGMTCPPSYTTDDIRRAQAEAERHHWEFNNLAMRCSLPPSTTNDYALAAAVPQAALAEMSSAYVSARSALRFVRLPQEPFQGPSNQDFAEDVVKFETIHGGHITLAHALRGDVDDLVDKDRPAFPPHSVSSKVSMRIQFADRRPFHHRQVMALRSTSSAESISRGKLAYTIAKETVAYLPVKDGREELTVNGRIFPFKHVLLVGLRRVSKGSWQPEFYVVF</sequence>
<accession>A0A1M2V205</accession>
<gene>
    <name evidence="1" type="ORF">TRAPUB_7952</name>
</gene>
<dbReference type="Proteomes" id="UP000184267">
    <property type="component" value="Unassembled WGS sequence"/>
</dbReference>
<dbReference type="OMA" id="FADRRPF"/>
<name>A0A1M2V205_TRAPU</name>
<protein>
    <submittedName>
        <fullName evidence="1">Uncharacterized protein</fullName>
    </submittedName>
</protein>
<proteinExistence type="predicted"/>
<dbReference type="STRING" id="154538.A0A1M2V205"/>
<reference evidence="1 2" key="1">
    <citation type="submission" date="2016-10" db="EMBL/GenBank/DDBJ databases">
        <title>Genome sequence of the basidiomycete white-rot fungus Trametes pubescens.</title>
        <authorList>
            <person name="Makela M.R."/>
            <person name="Granchi Z."/>
            <person name="Peng M."/>
            <person name="De Vries R.P."/>
            <person name="Grigoriev I."/>
            <person name="Riley R."/>
            <person name="Hilden K."/>
        </authorList>
    </citation>
    <scope>NUCLEOTIDE SEQUENCE [LARGE SCALE GENOMIC DNA]</scope>
    <source>
        <strain evidence="1 2">FBCC735</strain>
    </source>
</reference>
<dbReference type="OrthoDB" id="2803082at2759"/>